<evidence type="ECO:0000256" key="1">
    <source>
        <dbReference type="ARBA" id="ARBA00007310"/>
    </source>
</evidence>
<reference evidence="11 12" key="1">
    <citation type="journal article" date="2024" name="G3 (Bethesda)">
        <title>Genome assembly of Hibiscus sabdariffa L. provides insights into metabolisms of medicinal natural products.</title>
        <authorList>
            <person name="Kim T."/>
        </authorList>
    </citation>
    <scope>NUCLEOTIDE SEQUENCE [LARGE SCALE GENOMIC DNA]</scope>
    <source>
        <strain evidence="11">TK-2024</strain>
        <tissue evidence="11">Old leaves</tissue>
    </source>
</reference>
<dbReference type="PANTHER" id="PTHR47968:SF55">
    <property type="entry name" value="KINESIN-LIKE PROTEIN KIN-7H"/>
    <property type="match status" value="1"/>
</dbReference>
<dbReference type="PRINTS" id="PR00380">
    <property type="entry name" value="KINESINHEAVY"/>
</dbReference>
<name>A0ABR2TKR2_9ROSI</name>
<evidence type="ECO:0000256" key="7">
    <source>
        <dbReference type="RuleBase" id="RU000394"/>
    </source>
</evidence>
<dbReference type="InterPro" id="IPR001752">
    <property type="entry name" value="Kinesin_motor_dom"/>
</dbReference>
<feature type="binding site" evidence="6">
    <location>
        <begin position="108"/>
        <end position="115"/>
    </location>
    <ligand>
        <name>ATP</name>
        <dbReference type="ChEBI" id="CHEBI:30616"/>
    </ligand>
</feature>
<feature type="compositionally biased region" description="Polar residues" evidence="9">
    <location>
        <begin position="711"/>
        <end position="725"/>
    </location>
</feature>
<evidence type="ECO:0000313" key="11">
    <source>
        <dbReference type="EMBL" id="KAK9038073.1"/>
    </source>
</evidence>
<dbReference type="CDD" id="cd01374">
    <property type="entry name" value="KISc_CENP_E"/>
    <property type="match status" value="1"/>
</dbReference>
<evidence type="ECO:0000259" key="10">
    <source>
        <dbReference type="PROSITE" id="PS50067"/>
    </source>
</evidence>
<comment type="similarity">
    <text evidence="1">Belongs to the TRAFAC class myosin-kinesin ATPase superfamily. Kinesin family. KIN-7 subfamily.</text>
</comment>
<feature type="coiled-coil region" evidence="8">
    <location>
        <begin position="353"/>
        <end position="410"/>
    </location>
</feature>
<evidence type="ECO:0000256" key="9">
    <source>
        <dbReference type="SAM" id="MobiDB-lite"/>
    </source>
</evidence>
<feature type="domain" description="Kinesin motor" evidence="10">
    <location>
        <begin position="20"/>
        <end position="344"/>
    </location>
</feature>
<dbReference type="InterPro" id="IPR036961">
    <property type="entry name" value="Kinesin_motor_dom_sf"/>
</dbReference>
<keyword evidence="3 6" id="KW-0547">Nucleotide-binding</keyword>
<feature type="compositionally biased region" description="Polar residues" evidence="9">
    <location>
        <begin position="551"/>
        <end position="560"/>
    </location>
</feature>
<organism evidence="11 12">
    <name type="scientific">Hibiscus sabdariffa</name>
    <name type="common">roselle</name>
    <dbReference type="NCBI Taxonomy" id="183260"/>
    <lineage>
        <taxon>Eukaryota</taxon>
        <taxon>Viridiplantae</taxon>
        <taxon>Streptophyta</taxon>
        <taxon>Embryophyta</taxon>
        <taxon>Tracheophyta</taxon>
        <taxon>Spermatophyta</taxon>
        <taxon>Magnoliopsida</taxon>
        <taxon>eudicotyledons</taxon>
        <taxon>Gunneridae</taxon>
        <taxon>Pentapetalae</taxon>
        <taxon>rosids</taxon>
        <taxon>malvids</taxon>
        <taxon>Malvales</taxon>
        <taxon>Malvaceae</taxon>
        <taxon>Malvoideae</taxon>
        <taxon>Hibiscus</taxon>
    </lineage>
</organism>
<dbReference type="InterPro" id="IPR019821">
    <property type="entry name" value="Kinesin_motor_CS"/>
</dbReference>
<feature type="compositionally biased region" description="Basic and acidic residues" evidence="9">
    <location>
        <begin position="660"/>
        <end position="676"/>
    </location>
</feature>
<dbReference type="PANTHER" id="PTHR47968">
    <property type="entry name" value="CENTROMERE PROTEIN E"/>
    <property type="match status" value="1"/>
</dbReference>
<dbReference type="EMBL" id="JBBPBN010000005">
    <property type="protein sequence ID" value="KAK9038073.1"/>
    <property type="molecule type" value="Genomic_DNA"/>
</dbReference>
<proteinExistence type="inferred from homology"/>
<feature type="compositionally biased region" description="Low complexity" evidence="9">
    <location>
        <begin position="679"/>
        <end position="690"/>
    </location>
</feature>
<dbReference type="SMART" id="SM00129">
    <property type="entry name" value="KISc"/>
    <property type="match status" value="1"/>
</dbReference>
<comment type="caution">
    <text evidence="11">The sequence shown here is derived from an EMBL/GenBank/DDBJ whole genome shotgun (WGS) entry which is preliminary data.</text>
</comment>
<dbReference type="InterPro" id="IPR027417">
    <property type="entry name" value="P-loop_NTPase"/>
</dbReference>
<keyword evidence="12" id="KW-1185">Reference proteome</keyword>
<feature type="region of interest" description="Disordered" evidence="9">
    <location>
        <begin position="660"/>
        <end position="756"/>
    </location>
</feature>
<dbReference type="Pfam" id="PF00225">
    <property type="entry name" value="Kinesin"/>
    <property type="match status" value="1"/>
</dbReference>
<evidence type="ECO:0000313" key="12">
    <source>
        <dbReference type="Proteomes" id="UP001396334"/>
    </source>
</evidence>
<gene>
    <name evidence="11" type="ORF">V6N11_022964</name>
</gene>
<evidence type="ECO:0000256" key="6">
    <source>
        <dbReference type="PROSITE-ProRule" id="PRU00283"/>
    </source>
</evidence>
<accession>A0ABR2TKR2</accession>
<keyword evidence="4 6" id="KW-0067">ATP-binding</keyword>
<dbReference type="PROSITE" id="PS00411">
    <property type="entry name" value="KINESIN_MOTOR_1"/>
    <property type="match status" value="1"/>
</dbReference>
<dbReference type="Pfam" id="PF11995">
    <property type="entry name" value="DUF3490"/>
    <property type="match status" value="1"/>
</dbReference>
<dbReference type="SUPFAM" id="SSF52540">
    <property type="entry name" value="P-loop containing nucleoside triphosphate hydrolases"/>
    <property type="match status" value="1"/>
</dbReference>
<keyword evidence="8" id="KW-0175">Coiled coil</keyword>
<evidence type="ECO:0000256" key="5">
    <source>
        <dbReference type="ARBA" id="ARBA00023175"/>
    </source>
</evidence>
<keyword evidence="5 6" id="KW-0505">Motor protein</keyword>
<dbReference type="InterPro" id="IPR027640">
    <property type="entry name" value="Kinesin-like_fam"/>
</dbReference>
<feature type="compositionally biased region" description="Polar residues" evidence="9">
    <location>
        <begin position="691"/>
        <end position="702"/>
    </location>
</feature>
<dbReference type="InterPro" id="IPR021881">
    <property type="entry name" value="NACK_C"/>
</dbReference>
<feature type="compositionally biased region" description="Basic and acidic residues" evidence="9">
    <location>
        <begin position="726"/>
        <end position="743"/>
    </location>
</feature>
<dbReference type="PROSITE" id="PS50067">
    <property type="entry name" value="KINESIN_MOTOR_2"/>
    <property type="match status" value="1"/>
</dbReference>
<feature type="region of interest" description="Disordered" evidence="9">
    <location>
        <begin position="537"/>
        <end position="560"/>
    </location>
</feature>
<evidence type="ECO:0000256" key="2">
    <source>
        <dbReference type="ARBA" id="ARBA00022701"/>
    </source>
</evidence>
<evidence type="ECO:0000256" key="3">
    <source>
        <dbReference type="ARBA" id="ARBA00022741"/>
    </source>
</evidence>
<sequence>MVIVDGREEKMQGPVGCEERIFVSVRLRPLNDKEIDRHDVSDWECISDNTIIYRDGLSVSEKSMYPTAFTFDRVFSSDCPNRQVYEEGAKETALSVVRGINSTVFAYGQTSSGKTYTMTGVTEYAMADIYDYIQRHKEREFILKFSAMEIYNESVSDLLSVDGAPLRLLDDPERGTLVDRLTEETLRDWNHFKELLSLCEAQRRIGETSLNETSSRSHQILRVTVESSAREFLGNDKSSTLVSSVNFVDLAGSERASQTSAAGTRLKEGCHINRSLLTLGTVIHKLSKGRNGHIPYRDSKLTRILQSSLGGNARTAIICTMSPARTHVEQSRKTLLFASCAKKVTTSAQVNLVVSDKTLVRQLQRELARLENELRIARTKPTSSISDALLLEKDLEIEKLKKEVAILTQQRDLAWSVVEGMRQEAYNESPRDEKPVNVCSDSQYPKLRVRDRDSFSIGFRSHTPSARQSFGSEESFLQLPDFKLTAPHPSASSPQLSPKIPVFVGSTLHQEENDYENSEVPCKEVCCIDSNLSRNRYLDSSSSESRPKIHQYNSSPPRENSAISGVIEVENEDVSKQESSKSLHLNKNIVFEPPEKTYLCQLKDEPCSCRRSRFTRSRSCKASLMTYSPWIEKLEENDGTSPIQNAEDFTGRTYNFDRKSSASKLDHQSEAGELIRNESPTSTSATPNNTQRSPLESQSSFASAGGWSVQIPENKNSTVYRTSTRGSEEMSSSHKYENQHDDYPVQAMTPTPETYGSSSAWSSEFQRLQREIVELWHDCNVSLVHRTYFFLLFKGDTKDYIYLEVEHRRLSFLKNVFTSGNQMVENGRVVTRASSEKALRRERQMLCQRISKRLSRVEREKLFLTWGIELNAKERRLKLANLLWSDCKDMEHVAESAALVAKLVGFENPEKTFKEMFGLNFTPGQQTPMRNNTLKRSVMSLL</sequence>
<evidence type="ECO:0000256" key="4">
    <source>
        <dbReference type="ARBA" id="ARBA00022840"/>
    </source>
</evidence>
<keyword evidence="2 7" id="KW-0493">Microtubule</keyword>
<dbReference type="Gene3D" id="3.40.850.10">
    <property type="entry name" value="Kinesin motor domain"/>
    <property type="match status" value="1"/>
</dbReference>
<protein>
    <recommendedName>
        <fullName evidence="7">Kinesin-like protein</fullName>
    </recommendedName>
</protein>
<evidence type="ECO:0000256" key="8">
    <source>
        <dbReference type="SAM" id="Coils"/>
    </source>
</evidence>
<dbReference type="Proteomes" id="UP001396334">
    <property type="component" value="Unassembled WGS sequence"/>
</dbReference>